<keyword evidence="3 9" id="KW-0812">Transmembrane</keyword>
<protein>
    <recommendedName>
        <fullName evidence="11">G-protein coupled receptors family 1 profile domain-containing protein</fullName>
    </recommendedName>
</protein>
<keyword evidence="2" id="KW-1003">Cell membrane</keyword>
<dbReference type="GO" id="GO:0007268">
    <property type="term" value="P:chemical synaptic transmission"/>
    <property type="evidence" value="ECO:0000318"/>
    <property type="project" value="GO_Central"/>
</dbReference>
<dbReference type="SUPFAM" id="SSF81321">
    <property type="entry name" value="Family A G protein-coupled receptor-like"/>
    <property type="match status" value="1"/>
</dbReference>
<feature type="transmembrane region" description="Helical" evidence="10">
    <location>
        <begin position="146"/>
        <end position="168"/>
    </location>
</feature>
<dbReference type="OrthoDB" id="10071887at2759"/>
<dbReference type="InterPro" id="IPR017452">
    <property type="entry name" value="GPCR_Rhodpsn_7TM"/>
</dbReference>
<dbReference type="AlphaFoldDB" id="A0A7M7P0Z4"/>
<feature type="transmembrane region" description="Helical" evidence="10">
    <location>
        <begin position="310"/>
        <end position="328"/>
    </location>
</feature>
<dbReference type="GeneID" id="105440356"/>
<dbReference type="FunCoup" id="A0A7M7P0Z4">
    <property type="interactions" value="301"/>
</dbReference>
<dbReference type="Pfam" id="PF00001">
    <property type="entry name" value="7tm_1"/>
    <property type="match status" value="1"/>
</dbReference>
<dbReference type="PROSITE" id="PS00237">
    <property type="entry name" value="G_PROTEIN_RECEP_F1_1"/>
    <property type="match status" value="1"/>
</dbReference>
<reference evidence="12" key="2">
    <citation type="submission" date="2021-01" db="UniProtKB">
        <authorList>
            <consortium name="EnsemblMetazoa"/>
        </authorList>
    </citation>
    <scope>IDENTIFICATION</scope>
</reference>
<comment type="similarity">
    <text evidence="9">Belongs to the G-protein coupled receptor 1 family.</text>
</comment>
<dbReference type="Gene3D" id="1.20.1070.10">
    <property type="entry name" value="Rhodopsin 7-helix transmembrane proteins"/>
    <property type="match status" value="1"/>
</dbReference>
<dbReference type="PRINTS" id="PR00237">
    <property type="entry name" value="GPCRRHODOPSN"/>
</dbReference>
<evidence type="ECO:0000256" key="1">
    <source>
        <dbReference type="ARBA" id="ARBA00004651"/>
    </source>
</evidence>
<feature type="transmembrane region" description="Helical" evidence="10">
    <location>
        <begin position="104"/>
        <end position="125"/>
    </location>
</feature>
<dbReference type="RefSeq" id="XP_030843895.1">
    <property type="nucleotide sequence ID" value="XM_030988035.1"/>
</dbReference>
<keyword evidence="5 9" id="KW-0297">G-protein coupled receptor</keyword>
<evidence type="ECO:0000313" key="13">
    <source>
        <dbReference type="Proteomes" id="UP000007110"/>
    </source>
</evidence>
<proteinExistence type="inferred from homology"/>
<dbReference type="GO" id="GO:0005886">
    <property type="term" value="C:plasma membrane"/>
    <property type="evidence" value="ECO:0000318"/>
    <property type="project" value="GO_Central"/>
</dbReference>
<dbReference type="Proteomes" id="UP000007110">
    <property type="component" value="Unassembled WGS sequence"/>
</dbReference>
<dbReference type="GO" id="GO:0030425">
    <property type="term" value="C:dendrite"/>
    <property type="evidence" value="ECO:0000318"/>
    <property type="project" value="GO_Central"/>
</dbReference>
<keyword evidence="8 9" id="KW-0807">Transducer</keyword>
<sequence>MEPNVSMFEAMGANETDIYGMPKSVVWLATVPLLLSIISIVTIIGNAFVITAFFVDQRIRDKPSNILILSLSITDVLIGLIILPGNMIYSALDRWPFGEVACKVWLVLDYTLCMVSVWTVVLISLDRYWLVKKQLMYASFQTSRRVIISLLCAWCACAAIYTFLAFGWRAIVEEVPLVDFTRDCELEFSYNAPTTLSINAVEFVIPLLAIVYLNMVLYIHIRKGPKGIVRRRISSSNGQAIKYIAVCAFKLPNDSARQTNSYDVTPRPSSVSEESQECDDDVKVRARKTRGRHEAEYRTQVKMHAQHRKAAFFLAVFVGVFMFCWLPYQFTSIRLAFCGDCVFELTWDITNYLLWCNSTINPFLYALTNLRFRRNFVQLFYRYQRLCCPWKRTFEPSRIDSEGQ</sequence>
<comment type="subcellular location">
    <subcellularLocation>
        <location evidence="1">Cell membrane</location>
        <topology evidence="1">Multi-pass membrane protein</topology>
    </subcellularLocation>
</comment>
<evidence type="ECO:0000256" key="7">
    <source>
        <dbReference type="ARBA" id="ARBA00023170"/>
    </source>
</evidence>
<keyword evidence="7 9" id="KW-0675">Receptor</keyword>
<keyword evidence="13" id="KW-1185">Reference proteome</keyword>
<evidence type="ECO:0000256" key="9">
    <source>
        <dbReference type="RuleBase" id="RU000688"/>
    </source>
</evidence>
<feature type="transmembrane region" description="Helical" evidence="10">
    <location>
        <begin position="25"/>
        <end position="54"/>
    </location>
</feature>
<feature type="domain" description="G-protein coupled receptors family 1 profile" evidence="11">
    <location>
        <begin position="45"/>
        <end position="365"/>
    </location>
</feature>
<keyword evidence="4 10" id="KW-1133">Transmembrane helix</keyword>
<evidence type="ECO:0000256" key="4">
    <source>
        <dbReference type="ARBA" id="ARBA00022989"/>
    </source>
</evidence>
<evidence type="ECO:0000256" key="10">
    <source>
        <dbReference type="SAM" id="Phobius"/>
    </source>
</evidence>
<keyword evidence="6 10" id="KW-0472">Membrane</keyword>
<evidence type="ECO:0000256" key="8">
    <source>
        <dbReference type="ARBA" id="ARBA00023224"/>
    </source>
</evidence>
<accession>A0A7M7P0Z4</accession>
<dbReference type="GO" id="GO:0045202">
    <property type="term" value="C:synapse"/>
    <property type="evidence" value="ECO:0000318"/>
    <property type="project" value="GO_Central"/>
</dbReference>
<dbReference type="GO" id="GO:0007187">
    <property type="term" value="P:G protein-coupled receptor signaling pathway, coupled to cyclic nucleotide second messenger"/>
    <property type="evidence" value="ECO:0000318"/>
    <property type="project" value="GO_Central"/>
</dbReference>
<feature type="transmembrane region" description="Helical" evidence="10">
    <location>
        <begin position="66"/>
        <end position="92"/>
    </location>
</feature>
<evidence type="ECO:0000256" key="6">
    <source>
        <dbReference type="ARBA" id="ARBA00023136"/>
    </source>
</evidence>
<dbReference type="PANTHER" id="PTHR24248">
    <property type="entry name" value="ADRENERGIC RECEPTOR-RELATED G-PROTEIN COUPLED RECEPTOR"/>
    <property type="match status" value="1"/>
</dbReference>
<feature type="transmembrane region" description="Helical" evidence="10">
    <location>
        <begin position="203"/>
        <end position="221"/>
    </location>
</feature>
<evidence type="ECO:0000256" key="3">
    <source>
        <dbReference type="ARBA" id="ARBA00022692"/>
    </source>
</evidence>
<evidence type="ECO:0000256" key="5">
    <source>
        <dbReference type="ARBA" id="ARBA00023040"/>
    </source>
</evidence>
<evidence type="ECO:0000313" key="12">
    <source>
        <dbReference type="EnsemblMetazoa" id="XP_030843895"/>
    </source>
</evidence>
<dbReference type="KEGG" id="spu:105440356"/>
<dbReference type="GO" id="GO:0016907">
    <property type="term" value="F:G protein-coupled acetylcholine receptor activity"/>
    <property type="evidence" value="ECO:0000318"/>
    <property type="project" value="GO_Central"/>
</dbReference>
<organism evidence="12 13">
    <name type="scientific">Strongylocentrotus purpuratus</name>
    <name type="common">Purple sea urchin</name>
    <dbReference type="NCBI Taxonomy" id="7668"/>
    <lineage>
        <taxon>Eukaryota</taxon>
        <taxon>Metazoa</taxon>
        <taxon>Echinodermata</taxon>
        <taxon>Eleutherozoa</taxon>
        <taxon>Echinozoa</taxon>
        <taxon>Echinoidea</taxon>
        <taxon>Euechinoidea</taxon>
        <taxon>Echinacea</taxon>
        <taxon>Camarodonta</taxon>
        <taxon>Echinidea</taxon>
        <taxon>Strongylocentrotidae</taxon>
        <taxon>Strongylocentrotus</taxon>
    </lineage>
</organism>
<dbReference type="EnsemblMetazoa" id="XM_030988035">
    <property type="protein sequence ID" value="XP_030843895"/>
    <property type="gene ID" value="LOC105440356"/>
</dbReference>
<name>A0A7M7P0Z4_STRPU</name>
<dbReference type="PROSITE" id="PS50262">
    <property type="entry name" value="G_PROTEIN_RECEP_F1_2"/>
    <property type="match status" value="1"/>
</dbReference>
<evidence type="ECO:0000259" key="11">
    <source>
        <dbReference type="PROSITE" id="PS50262"/>
    </source>
</evidence>
<dbReference type="OMA" id="NEYSCRA"/>
<dbReference type="PANTHER" id="PTHR24248:SF120">
    <property type="entry name" value="G-PROTEIN COUPLED RECEPTORS FAMILY 1 PROFILE DOMAIN-CONTAINING PROTEIN"/>
    <property type="match status" value="1"/>
</dbReference>
<dbReference type="InParanoid" id="A0A7M7P0Z4"/>
<reference evidence="13" key="1">
    <citation type="submission" date="2015-02" db="EMBL/GenBank/DDBJ databases">
        <title>Genome sequencing for Strongylocentrotus purpuratus.</title>
        <authorList>
            <person name="Murali S."/>
            <person name="Liu Y."/>
            <person name="Vee V."/>
            <person name="English A."/>
            <person name="Wang M."/>
            <person name="Skinner E."/>
            <person name="Han Y."/>
            <person name="Muzny D.M."/>
            <person name="Worley K.C."/>
            <person name="Gibbs R.A."/>
        </authorList>
    </citation>
    <scope>NUCLEOTIDE SEQUENCE</scope>
</reference>
<evidence type="ECO:0000256" key="2">
    <source>
        <dbReference type="ARBA" id="ARBA00022475"/>
    </source>
</evidence>
<dbReference type="InterPro" id="IPR000276">
    <property type="entry name" value="GPCR_Rhodpsn"/>
</dbReference>
<dbReference type="GO" id="GO:0007197">
    <property type="term" value="P:adenylate cyclase-inhibiting G protein-coupled acetylcholine receptor signaling pathway"/>
    <property type="evidence" value="ECO:0000318"/>
    <property type="project" value="GO_Central"/>
</dbReference>